<keyword evidence="1" id="KW-0732">Signal</keyword>
<dbReference type="RefSeq" id="WP_005082076.1">
    <property type="nucleotide sequence ID" value="NZ_BBSE01000043.1"/>
</dbReference>
<gene>
    <name evidence="2" type="ORF">J5N55_09095</name>
</gene>
<reference evidence="2" key="1">
    <citation type="submission" date="2021-03" db="EMBL/GenBank/DDBJ databases">
        <title>Acinetobacter spp. whole-genome sequenced from Terengganu.</title>
        <authorList>
            <person name="Mohd Rani F."/>
        </authorList>
    </citation>
    <scope>NUCLEOTIDE SEQUENCE</scope>
    <source>
        <strain evidence="2">AC1502</strain>
    </source>
</reference>
<dbReference type="Proteomes" id="UP000670925">
    <property type="component" value="Unassembled WGS sequence"/>
</dbReference>
<dbReference type="EMBL" id="JAGFOT010000008">
    <property type="protein sequence ID" value="MBO3658236.1"/>
    <property type="molecule type" value="Genomic_DNA"/>
</dbReference>
<feature type="signal peptide" evidence="1">
    <location>
        <begin position="1"/>
        <end position="22"/>
    </location>
</feature>
<comment type="caution">
    <text evidence="2">The sequence shown here is derived from an EMBL/GenBank/DDBJ whole genome shotgun (WGS) entry which is preliminary data.</text>
</comment>
<sequence>MHNPNKCITFLGLLTTISLLSACGGSSTSSDSSYTSSKVMSEVKTDLKFLNTSLPSAQSTNVDTPVYRYTQIFNKENDQFKTSYRLEFDFDMDANTFYRLEADYDTLINATPNSVKLKEFEKSGQSISLKKEFQCSQNNNPCANIINSINMKTGQAKLDFNNQLLTKSSWADGQINTITLAGSVEGFLAEAPSKVQLPTSQPHELHWTLTPSSVSESTSSSLPTQYEQLIFTNHNNVSIYTSYNKGPLENLVIGSTSIYILNNKVNSVYINFPNTPIYYYAACGIATLSCEGTTYNPVNYQVTFRNTKIVHTLLGIGYLNGSTGL</sequence>
<evidence type="ECO:0000313" key="3">
    <source>
        <dbReference type="Proteomes" id="UP000670925"/>
    </source>
</evidence>
<dbReference type="PROSITE" id="PS51257">
    <property type="entry name" value="PROKAR_LIPOPROTEIN"/>
    <property type="match status" value="1"/>
</dbReference>
<protein>
    <recommendedName>
        <fullName evidence="4">Lipoprotein</fullName>
    </recommendedName>
</protein>
<evidence type="ECO:0008006" key="4">
    <source>
        <dbReference type="Google" id="ProtNLM"/>
    </source>
</evidence>
<name>A0AAW4J5S0_ACIHA</name>
<evidence type="ECO:0000313" key="2">
    <source>
        <dbReference type="EMBL" id="MBO3658236.1"/>
    </source>
</evidence>
<organism evidence="2 3">
    <name type="scientific">Acinetobacter haemolyticus</name>
    <dbReference type="NCBI Taxonomy" id="29430"/>
    <lineage>
        <taxon>Bacteria</taxon>
        <taxon>Pseudomonadati</taxon>
        <taxon>Pseudomonadota</taxon>
        <taxon>Gammaproteobacteria</taxon>
        <taxon>Moraxellales</taxon>
        <taxon>Moraxellaceae</taxon>
        <taxon>Acinetobacter</taxon>
    </lineage>
</organism>
<dbReference type="AlphaFoldDB" id="A0AAW4J5S0"/>
<evidence type="ECO:0000256" key="1">
    <source>
        <dbReference type="SAM" id="SignalP"/>
    </source>
</evidence>
<feature type="chain" id="PRO_5043677674" description="Lipoprotein" evidence="1">
    <location>
        <begin position="23"/>
        <end position="325"/>
    </location>
</feature>
<accession>A0AAW4J5S0</accession>
<proteinExistence type="predicted"/>